<name>A0A8J2R6A3_9NEOP</name>
<dbReference type="EMBL" id="CAKASE010000079">
    <property type="protein sequence ID" value="CAG9579702.1"/>
    <property type="molecule type" value="Genomic_DNA"/>
</dbReference>
<comment type="caution">
    <text evidence="1">The sequence shown here is derived from an EMBL/GenBank/DDBJ whole genome shotgun (WGS) entry which is preliminary data.</text>
</comment>
<dbReference type="OrthoDB" id="6878038at2759"/>
<evidence type="ECO:0000313" key="2">
    <source>
        <dbReference type="Proteomes" id="UP000789524"/>
    </source>
</evidence>
<gene>
    <name evidence="1" type="ORF">DCHRY22_LOCUS13288</name>
</gene>
<accession>A0A8J2R6A3</accession>
<sequence length="78" mass="8753">MQRPIQNPMMTCGVPSVPYNAMPTPQGQRRISMGPCFNPPPSAFQPNSCFMSASALRKTSLPSMMPPRTRYDPCFREM</sequence>
<reference evidence="1" key="1">
    <citation type="submission" date="2021-09" db="EMBL/GenBank/DDBJ databases">
        <authorList>
            <person name="Martin H S."/>
        </authorList>
    </citation>
    <scope>NUCLEOTIDE SEQUENCE</scope>
</reference>
<protein>
    <submittedName>
        <fullName evidence="1">(African queen) hypothetical protein</fullName>
    </submittedName>
</protein>
<proteinExistence type="predicted"/>
<dbReference type="AlphaFoldDB" id="A0A8J2R6A3"/>
<dbReference type="Proteomes" id="UP000789524">
    <property type="component" value="Unassembled WGS sequence"/>
</dbReference>
<organism evidence="1 2">
    <name type="scientific">Danaus chrysippus</name>
    <name type="common">African queen</name>
    <dbReference type="NCBI Taxonomy" id="151541"/>
    <lineage>
        <taxon>Eukaryota</taxon>
        <taxon>Metazoa</taxon>
        <taxon>Ecdysozoa</taxon>
        <taxon>Arthropoda</taxon>
        <taxon>Hexapoda</taxon>
        <taxon>Insecta</taxon>
        <taxon>Pterygota</taxon>
        <taxon>Neoptera</taxon>
        <taxon>Endopterygota</taxon>
        <taxon>Lepidoptera</taxon>
        <taxon>Glossata</taxon>
        <taxon>Ditrysia</taxon>
        <taxon>Papilionoidea</taxon>
        <taxon>Nymphalidae</taxon>
        <taxon>Danainae</taxon>
        <taxon>Danaini</taxon>
        <taxon>Danaina</taxon>
        <taxon>Danaus</taxon>
        <taxon>Anosia</taxon>
    </lineage>
</organism>
<evidence type="ECO:0000313" key="1">
    <source>
        <dbReference type="EMBL" id="CAG9579702.1"/>
    </source>
</evidence>
<keyword evidence="2" id="KW-1185">Reference proteome</keyword>